<sequence length="197" mass="20434">MVATSFMTALALAGAVAAAPTSGSYSPKPGDLPASLKVVDTDLCLDNAHGNTNIGNPINGWYCEGPSNKKQGWFRENGKLRLAGVEDRCIGVNKQDRLVLASCTKNGPEIKTVTFGFGLPSEQASTPGEGAYLCTDVAAVPGRIVKATCVKAPVAGVQVQLVSGPPGTHTPISWQDGAAGVYRDTSAPHYPVNPNIE</sequence>
<proteinExistence type="predicted"/>
<evidence type="ECO:0000259" key="2">
    <source>
        <dbReference type="Pfam" id="PF00652"/>
    </source>
</evidence>
<dbReference type="AlphaFoldDB" id="J4U646"/>
<keyword evidence="1" id="KW-0732">Signal</keyword>
<name>J4U646_TRIAS</name>
<dbReference type="KEGG" id="tasa:A1Q1_05991"/>
<evidence type="ECO:0000313" key="3">
    <source>
        <dbReference type="EMBL" id="EJT45545.1"/>
    </source>
</evidence>
<dbReference type="RefSeq" id="XP_014176675.1">
    <property type="nucleotide sequence ID" value="XM_014321200.1"/>
</dbReference>
<dbReference type="GeneID" id="25989503"/>
<organism evidence="3 4">
    <name type="scientific">Trichosporon asahii var. asahii (strain ATCC 90039 / CBS 2479 / JCM 2466 / KCTC 7840 / NBRC 103889/ NCYC 2677 / UAMH 7654)</name>
    <name type="common">Yeast</name>
    <dbReference type="NCBI Taxonomy" id="1186058"/>
    <lineage>
        <taxon>Eukaryota</taxon>
        <taxon>Fungi</taxon>
        <taxon>Dikarya</taxon>
        <taxon>Basidiomycota</taxon>
        <taxon>Agaricomycotina</taxon>
        <taxon>Tremellomycetes</taxon>
        <taxon>Trichosporonales</taxon>
        <taxon>Trichosporonaceae</taxon>
        <taxon>Trichosporon</taxon>
    </lineage>
</organism>
<dbReference type="Proteomes" id="UP000002748">
    <property type="component" value="Unassembled WGS sequence"/>
</dbReference>
<dbReference type="Pfam" id="PF00652">
    <property type="entry name" value="Ricin_B_lectin"/>
    <property type="match status" value="1"/>
</dbReference>
<evidence type="ECO:0000313" key="4">
    <source>
        <dbReference type="Proteomes" id="UP000002748"/>
    </source>
</evidence>
<dbReference type="SUPFAM" id="SSF50370">
    <property type="entry name" value="Ricin B-like lectins"/>
    <property type="match status" value="1"/>
</dbReference>
<dbReference type="VEuPathDB" id="FungiDB:A1Q1_05991"/>
<dbReference type="HOGENOM" id="CLU_1385056_0_0_1"/>
<dbReference type="Gene3D" id="2.80.10.50">
    <property type="match status" value="1"/>
</dbReference>
<reference evidence="3 4" key="1">
    <citation type="journal article" date="2012" name="Eukaryot. Cell">
        <title>Draft genome sequence of CBS 2479, the standard type strain of Trichosporon asahii.</title>
        <authorList>
            <person name="Yang R.Y."/>
            <person name="Li H.T."/>
            <person name="Zhu H."/>
            <person name="Zhou G.P."/>
            <person name="Wang M."/>
            <person name="Wang L."/>
        </authorList>
    </citation>
    <scope>NUCLEOTIDE SEQUENCE [LARGE SCALE GENOMIC DNA]</scope>
    <source>
        <strain evidence="4">ATCC 90039 / CBS 2479 / JCM 2466 / KCTC 7840 / NCYC 2677 / UAMH 7654</strain>
    </source>
</reference>
<gene>
    <name evidence="3" type="ORF">A1Q1_05991</name>
</gene>
<feature type="chain" id="PRO_5003780394" description="Ricin B lectin domain-containing protein" evidence="1">
    <location>
        <begin position="19"/>
        <end position="197"/>
    </location>
</feature>
<comment type="caution">
    <text evidence="3">The sequence shown here is derived from an EMBL/GenBank/DDBJ whole genome shotgun (WGS) entry which is preliminary data.</text>
</comment>
<evidence type="ECO:0000256" key="1">
    <source>
        <dbReference type="SAM" id="SignalP"/>
    </source>
</evidence>
<dbReference type="PROSITE" id="PS50231">
    <property type="entry name" value="RICIN_B_LECTIN"/>
    <property type="match status" value="1"/>
</dbReference>
<protein>
    <recommendedName>
        <fullName evidence="2">Ricin B lectin domain-containing protein</fullName>
    </recommendedName>
</protein>
<feature type="signal peptide" evidence="1">
    <location>
        <begin position="1"/>
        <end position="18"/>
    </location>
</feature>
<dbReference type="EMBL" id="ALBS01000324">
    <property type="protein sequence ID" value="EJT45545.1"/>
    <property type="molecule type" value="Genomic_DNA"/>
</dbReference>
<dbReference type="InterPro" id="IPR035992">
    <property type="entry name" value="Ricin_B-like_lectins"/>
</dbReference>
<feature type="domain" description="Ricin B lectin" evidence="2">
    <location>
        <begin position="36"/>
        <end position="107"/>
    </location>
</feature>
<dbReference type="InterPro" id="IPR000772">
    <property type="entry name" value="Ricin_B_lectin"/>
</dbReference>
<accession>J4U646</accession>